<dbReference type="KEGG" id="cmd:B841_07665"/>
<dbReference type="eggNOG" id="COG2897">
    <property type="taxonomic scope" value="Bacteria"/>
</dbReference>
<dbReference type="Proteomes" id="UP000015388">
    <property type="component" value="Chromosome"/>
</dbReference>
<evidence type="ECO:0000256" key="2">
    <source>
        <dbReference type="ARBA" id="ARBA00022737"/>
    </source>
</evidence>
<dbReference type="SMART" id="SM00450">
    <property type="entry name" value="RHOD"/>
    <property type="match status" value="2"/>
</dbReference>
<evidence type="ECO:0000259" key="3">
    <source>
        <dbReference type="PROSITE" id="PS50206"/>
    </source>
</evidence>
<dbReference type="PATRIC" id="fig|1224163.3.peg.1538"/>
<name>S5TJI5_9CORY</name>
<keyword evidence="5" id="KW-1185">Reference proteome</keyword>
<dbReference type="SUPFAM" id="SSF52821">
    <property type="entry name" value="Rhodanese/Cell cycle control phosphatase"/>
    <property type="match status" value="2"/>
</dbReference>
<dbReference type="OrthoDB" id="9770030at2"/>
<keyword evidence="2" id="KW-0677">Repeat</keyword>
<accession>S5TJI5</accession>
<dbReference type="EMBL" id="CP003924">
    <property type="protein sequence ID" value="AGS35006.1"/>
    <property type="molecule type" value="Genomic_DNA"/>
</dbReference>
<dbReference type="PANTHER" id="PTHR11364">
    <property type="entry name" value="THIOSULFATE SULFERTANSFERASE"/>
    <property type="match status" value="1"/>
</dbReference>
<dbReference type="InterPro" id="IPR045078">
    <property type="entry name" value="TST/MPST-like"/>
</dbReference>
<dbReference type="InterPro" id="IPR036873">
    <property type="entry name" value="Rhodanese-like_dom_sf"/>
</dbReference>
<evidence type="ECO:0000256" key="1">
    <source>
        <dbReference type="ARBA" id="ARBA00022679"/>
    </source>
</evidence>
<dbReference type="STRING" id="1224163.B841_07665"/>
<evidence type="ECO:0000313" key="4">
    <source>
        <dbReference type="EMBL" id="AGS35006.1"/>
    </source>
</evidence>
<dbReference type="GO" id="GO:0004792">
    <property type="term" value="F:thiosulfate-cyanide sulfurtransferase activity"/>
    <property type="evidence" value="ECO:0007669"/>
    <property type="project" value="TreeGrafter"/>
</dbReference>
<feature type="domain" description="Rhodanese" evidence="3">
    <location>
        <begin position="188"/>
        <end position="289"/>
    </location>
</feature>
<dbReference type="HOGENOM" id="CLU_031618_3_0_11"/>
<dbReference type="Gene3D" id="3.40.250.10">
    <property type="entry name" value="Rhodanese-like domain"/>
    <property type="match status" value="2"/>
</dbReference>
<dbReference type="PROSITE" id="PS50206">
    <property type="entry name" value="RHODANESE_3"/>
    <property type="match status" value="2"/>
</dbReference>
<sequence>MTDAQFEHPLLLDAATFRDHLGHDDVVVLDATTFLDQPEGDGYYTVNSGRTAYEAEHIPGAVHADLHLDLADQDSEHAFTVLDSATFAERIGALGVTNDSHVLIYDQGQMMWATRLWWNLRLEGHDRISILDGGLPAWKAAGLPLAADVEANEPATFTPHRRDALLADVDLVKDSIVNDDVLLINSLDLPTYTGERKTYERAGHIPSSVNVPFHDLLTDEGKAAPPEQVRGQYEAVGALDEGKTPITYCGGGIAATLEAFQLARLGRDDVAVYDGSMTEWAADHSLPLEAVD</sequence>
<dbReference type="PANTHER" id="PTHR11364:SF27">
    <property type="entry name" value="SULFURTRANSFERASE"/>
    <property type="match status" value="1"/>
</dbReference>
<organism evidence="4 5">
    <name type="scientific">Corynebacterium maris DSM 45190</name>
    <dbReference type="NCBI Taxonomy" id="1224163"/>
    <lineage>
        <taxon>Bacteria</taxon>
        <taxon>Bacillati</taxon>
        <taxon>Actinomycetota</taxon>
        <taxon>Actinomycetes</taxon>
        <taxon>Mycobacteriales</taxon>
        <taxon>Corynebacteriaceae</taxon>
        <taxon>Corynebacterium</taxon>
    </lineage>
</organism>
<dbReference type="Pfam" id="PF00581">
    <property type="entry name" value="Rhodanese"/>
    <property type="match status" value="2"/>
</dbReference>
<keyword evidence="1 4" id="KW-0808">Transferase</keyword>
<evidence type="ECO:0000313" key="5">
    <source>
        <dbReference type="Proteomes" id="UP000015388"/>
    </source>
</evidence>
<gene>
    <name evidence="4" type="ORF">B841_07665</name>
</gene>
<dbReference type="CDD" id="cd01448">
    <property type="entry name" value="TST_Repeat_1"/>
    <property type="match status" value="1"/>
</dbReference>
<dbReference type="InterPro" id="IPR001763">
    <property type="entry name" value="Rhodanese-like_dom"/>
</dbReference>
<reference evidence="4 5" key="1">
    <citation type="submission" date="2012-11" db="EMBL/GenBank/DDBJ databases">
        <title>The complete genome sequence of Corynebacterium maris Coryn-1 (=DSM 45190).</title>
        <authorList>
            <person name="Schaffert L."/>
            <person name="Albersmeier A."/>
            <person name="Kalinowski J."/>
            <person name="Ruckert C."/>
        </authorList>
    </citation>
    <scope>NUCLEOTIDE SEQUENCE [LARGE SCALE GENOMIC DNA]</scope>
    <source>
        <strain evidence="5">Coryn-1</strain>
    </source>
</reference>
<protein>
    <submittedName>
        <fullName evidence="4">Thiosulfate sulfurtransferase</fullName>
    </submittedName>
</protein>
<dbReference type="CDD" id="cd01449">
    <property type="entry name" value="TST_Repeat_2"/>
    <property type="match status" value="1"/>
</dbReference>
<feature type="domain" description="Rhodanese" evidence="3">
    <location>
        <begin position="50"/>
        <end position="147"/>
    </location>
</feature>
<proteinExistence type="predicted"/>
<dbReference type="RefSeq" id="WP_020934939.1">
    <property type="nucleotide sequence ID" value="NC_021915.1"/>
</dbReference>
<dbReference type="AlphaFoldDB" id="S5TJI5"/>